<keyword evidence="3 13" id="KW-0138">CF(0)</keyword>
<proteinExistence type="inferred from homology"/>
<dbReference type="AlphaFoldDB" id="A0A653A9J0"/>
<keyword evidence="5 13" id="KW-0375">Hydrogen ion transport</keyword>
<comment type="function">
    <text evidence="10 13">F(1)F(0) ATP synthase produces ATP from ADP in the presence of a proton or sodium gradient. F-type ATPases consist of two structural domains, F(1) containing the extramembraneous catalytic core and F(0) containing the membrane proton channel, linked together by a central stalk and a peripheral stalk. During catalysis, ATP synthesis in the catalytic domain of F(1) is coupled via a rotary mechanism of the central stalk subunits to proton translocation.</text>
</comment>
<evidence type="ECO:0000256" key="13">
    <source>
        <dbReference type="HAMAP-Rule" id="MF_01398"/>
    </source>
</evidence>
<comment type="function">
    <text evidence="11">Component of the F(0) channel, it forms part of the peripheral stalk, linking F(1) to F(0). The b'-subunit is a diverged and duplicated form of b found in plants and photosynthetic bacteria.</text>
</comment>
<evidence type="ECO:0000256" key="16">
    <source>
        <dbReference type="SAM" id="SignalP"/>
    </source>
</evidence>
<name>A0A653A9J0_UNCDX</name>
<evidence type="ECO:0000256" key="11">
    <source>
        <dbReference type="ARBA" id="ARBA00025614"/>
    </source>
</evidence>
<comment type="subunit">
    <text evidence="13">F-type ATPases have 2 components, F(1) - the catalytic core - and F(0) - the membrane proton channel. F(1) has five subunits: alpha(3), beta(3), gamma(1), delta(1), epsilon(1). F(0) has three main subunits: a(1), b(2) and c(10-14). The alpha and beta chains form an alternating ring which encloses part of the gamma chain. F(1) is attached to F(0) by a central stalk formed by the gamma and epsilon chains, while a peripheral stalk is formed by the delta and b chains.</text>
</comment>
<evidence type="ECO:0000256" key="10">
    <source>
        <dbReference type="ARBA" id="ARBA00025198"/>
    </source>
</evidence>
<evidence type="ECO:0000256" key="3">
    <source>
        <dbReference type="ARBA" id="ARBA00022547"/>
    </source>
</evidence>
<dbReference type="GO" id="GO:0046933">
    <property type="term" value="F:proton-transporting ATP synthase activity, rotational mechanism"/>
    <property type="evidence" value="ECO:0007669"/>
    <property type="project" value="UniProtKB-UniRule"/>
</dbReference>
<evidence type="ECO:0000256" key="14">
    <source>
        <dbReference type="RuleBase" id="RU003848"/>
    </source>
</evidence>
<feature type="chain" id="PRO_5024813199" description="ATP synthase subunit b" evidence="16">
    <location>
        <begin position="28"/>
        <end position="199"/>
    </location>
</feature>
<keyword evidence="2 13" id="KW-0813">Transport</keyword>
<evidence type="ECO:0000256" key="1">
    <source>
        <dbReference type="ARBA" id="ARBA00005513"/>
    </source>
</evidence>
<dbReference type="InterPro" id="IPR002146">
    <property type="entry name" value="ATP_synth_b/b'su_bac/chlpt"/>
</dbReference>
<evidence type="ECO:0000256" key="2">
    <source>
        <dbReference type="ARBA" id="ARBA00022448"/>
    </source>
</evidence>
<dbReference type="Pfam" id="PF00430">
    <property type="entry name" value="ATP-synt_B"/>
    <property type="match status" value="1"/>
</dbReference>
<feature type="signal peptide" evidence="16">
    <location>
        <begin position="1"/>
        <end position="27"/>
    </location>
</feature>
<comment type="subcellular location">
    <subcellularLocation>
        <location evidence="13">Cell membrane</location>
        <topology evidence="13">Single-pass membrane protein</topology>
    </subcellularLocation>
    <subcellularLocation>
        <location evidence="12">Endomembrane system</location>
        <topology evidence="12">Single-pass membrane protein</topology>
    </subcellularLocation>
</comment>
<keyword evidence="9 13" id="KW-0066">ATP synthesis</keyword>
<gene>
    <name evidence="13" type="primary">atpF</name>
    <name evidence="17" type="ORF">TRIP_B330434</name>
</gene>
<evidence type="ECO:0000256" key="6">
    <source>
        <dbReference type="ARBA" id="ARBA00022989"/>
    </source>
</evidence>
<keyword evidence="4 13" id="KW-0812">Transmembrane</keyword>
<keyword evidence="15" id="KW-0175">Coiled coil</keyword>
<protein>
    <recommendedName>
        <fullName evidence="13">ATP synthase subunit b</fullName>
    </recommendedName>
    <alternativeName>
        <fullName evidence="13">ATP synthase F(0) sector subunit b</fullName>
    </alternativeName>
    <alternativeName>
        <fullName evidence="13">ATPase subunit I</fullName>
    </alternativeName>
    <alternativeName>
        <fullName evidence="13">F-type ATPase subunit b</fullName>
        <shortName evidence="13">F-ATPase subunit b</shortName>
    </alternativeName>
</protein>
<keyword evidence="8 13" id="KW-0472">Membrane</keyword>
<evidence type="ECO:0000256" key="8">
    <source>
        <dbReference type="ARBA" id="ARBA00023136"/>
    </source>
</evidence>
<dbReference type="GO" id="GO:0012505">
    <property type="term" value="C:endomembrane system"/>
    <property type="evidence" value="ECO:0007669"/>
    <property type="project" value="UniProtKB-SubCell"/>
</dbReference>
<keyword evidence="13" id="KW-1003">Cell membrane</keyword>
<evidence type="ECO:0000256" key="9">
    <source>
        <dbReference type="ARBA" id="ARBA00023310"/>
    </source>
</evidence>
<keyword evidence="6 13" id="KW-1133">Transmembrane helix</keyword>
<dbReference type="HAMAP" id="MF_01398">
    <property type="entry name" value="ATP_synth_b_bprime"/>
    <property type="match status" value="1"/>
</dbReference>
<dbReference type="GO" id="GO:0045259">
    <property type="term" value="C:proton-transporting ATP synthase complex"/>
    <property type="evidence" value="ECO:0007669"/>
    <property type="project" value="UniProtKB-KW"/>
</dbReference>
<dbReference type="GO" id="GO:0005886">
    <property type="term" value="C:plasma membrane"/>
    <property type="evidence" value="ECO:0007669"/>
    <property type="project" value="UniProtKB-SubCell"/>
</dbReference>
<evidence type="ECO:0000256" key="5">
    <source>
        <dbReference type="ARBA" id="ARBA00022781"/>
    </source>
</evidence>
<comment type="similarity">
    <text evidence="1 13 14">Belongs to the ATPase B chain family.</text>
</comment>
<dbReference type="PANTHER" id="PTHR33445">
    <property type="entry name" value="ATP SYNTHASE SUBUNIT B', CHLOROPLASTIC"/>
    <property type="match status" value="1"/>
</dbReference>
<keyword evidence="7 13" id="KW-0406">Ion transport</keyword>
<evidence type="ECO:0000313" key="17">
    <source>
        <dbReference type="EMBL" id="VBB44312.1"/>
    </source>
</evidence>
<feature type="coiled-coil region" evidence="15">
    <location>
        <begin position="62"/>
        <end position="143"/>
    </location>
</feature>
<sequence length="199" mass="22627">MNVFSRRSIFSICLGAGVLLSVSLAEAAELTSGRKLWDNVMLWVNFGILVFLFIKFAKKPLMDFLRGQKDKIEVNLQELEGKLSEKRAAMEAEAAKLADIDSRIEEIRQRLMEIGQREKEEVIQQAKDQAKRMLDKAELESKAIVAAAKKQLNAELAEMAVELVQERIIKAFSSEDQERLVEDFVQGLKGQRKYVRALI</sequence>
<evidence type="ECO:0000256" key="15">
    <source>
        <dbReference type="SAM" id="Coils"/>
    </source>
</evidence>
<reference evidence="17" key="1">
    <citation type="submission" date="2018-07" db="EMBL/GenBank/DDBJ databases">
        <authorList>
            <consortium name="Genoscope - CEA"/>
            <person name="William W."/>
        </authorList>
    </citation>
    <scope>NUCLEOTIDE SEQUENCE</scope>
    <source>
        <strain evidence="17">IK1</strain>
    </source>
</reference>
<dbReference type="PANTHER" id="PTHR33445:SF1">
    <property type="entry name" value="ATP SYNTHASE SUBUNIT B"/>
    <property type="match status" value="1"/>
</dbReference>
<dbReference type="InterPro" id="IPR050059">
    <property type="entry name" value="ATP_synthase_B_chain"/>
</dbReference>
<keyword evidence="16" id="KW-0732">Signal</keyword>
<organism evidence="17">
    <name type="scientific">Uncultured Desulfatiglans sp</name>
    <dbReference type="NCBI Taxonomy" id="1748965"/>
    <lineage>
        <taxon>Bacteria</taxon>
        <taxon>Pseudomonadati</taxon>
        <taxon>Thermodesulfobacteriota</taxon>
        <taxon>Desulfobacteria</taxon>
        <taxon>Desulfatiglandales</taxon>
        <taxon>Desulfatiglandaceae</taxon>
        <taxon>Desulfatiglans</taxon>
        <taxon>environmental samples</taxon>
    </lineage>
</organism>
<dbReference type="GO" id="GO:0046961">
    <property type="term" value="F:proton-transporting ATPase activity, rotational mechanism"/>
    <property type="evidence" value="ECO:0007669"/>
    <property type="project" value="TreeGrafter"/>
</dbReference>
<evidence type="ECO:0000256" key="4">
    <source>
        <dbReference type="ARBA" id="ARBA00022692"/>
    </source>
</evidence>
<dbReference type="EMBL" id="UPXX01000027">
    <property type="protein sequence ID" value="VBB44312.1"/>
    <property type="molecule type" value="Genomic_DNA"/>
</dbReference>
<dbReference type="CDD" id="cd06503">
    <property type="entry name" value="ATP-synt_Fo_b"/>
    <property type="match status" value="1"/>
</dbReference>
<accession>A0A653A9J0</accession>
<evidence type="ECO:0000256" key="7">
    <source>
        <dbReference type="ARBA" id="ARBA00023065"/>
    </source>
</evidence>
<evidence type="ECO:0000256" key="12">
    <source>
        <dbReference type="ARBA" id="ARBA00037847"/>
    </source>
</evidence>
<feature type="transmembrane region" description="Helical" evidence="13">
    <location>
        <begin position="37"/>
        <end position="57"/>
    </location>
</feature>